<dbReference type="Pfam" id="PF08895">
    <property type="entry name" value="DUF1840"/>
    <property type="match status" value="1"/>
</dbReference>
<reference evidence="1 2" key="1">
    <citation type="submission" date="2015-11" db="EMBL/GenBank/DDBJ databases">
        <title>Genomic analysis of 38 Legionella species identifies large and diverse effector repertoires.</title>
        <authorList>
            <person name="Burstein D."/>
            <person name="Amaro F."/>
            <person name="Zusman T."/>
            <person name="Lifshitz Z."/>
            <person name="Cohen O."/>
            <person name="Gilbert J.A."/>
            <person name="Pupko T."/>
            <person name="Shuman H.A."/>
            <person name="Segal G."/>
        </authorList>
    </citation>
    <scope>NUCLEOTIDE SEQUENCE [LARGE SCALE GENOMIC DNA]</scope>
    <source>
        <strain evidence="1 2">ATCC 49655</strain>
    </source>
</reference>
<dbReference type="InterPro" id="IPR014991">
    <property type="entry name" value="DUF1840"/>
</dbReference>
<name>A0A0W0Z7J3_9GAMM</name>
<comment type="caution">
    <text evidence="1">The sequence shown here is derived from an EMBL/GenBank/DDBJ whole genome shotgun (WGS) entry which is preliminary data.</text>
</comment>
<dbReference type="eggNOG" id="ENOG5030N4C">
    <property type="taxonomic scope" value="Bacteria"/>
</dbReference>
<dbReference type="EMBL" id="LNYW01000016">
    <property type="protein sequence ID" value="KTD65060.1"/>
    <property type="molecule type" value="Genomic_DNA"/>
</dbReference>
<dbReference type="STRING" id="1122169.Lsha_0429"/>
<dbReference type="PATRIC" id="fig|1122169.6.peg.488"/>
<sequence>MFVTFHCDAYENISYFNGVAKQLLSLMGHSGTVPGALKFEQVPEALGNLQRGLGLEKGKVPIFQGKDDDDDSEISLAKRAIPLIHLLEAASRDNCDVLWTESRSPG</sequence>
<organism evidence="1 2">
    <name type="scientific">Legionella shakespearei DSM 23087</name>
    <dbReference type="NCBI Taxonomy" id="1122169"/>
    <lineage>
        <taxon>Bacteria</taxon>
        <taxon>Pseudomonadati</taxon>
        <taxon>Pseudomonadota</taxon>
        <taxon>Gammaproteobacteria</taxon>
        <taxon>Legionellales</taxon>
        <taxon>Legionellaceae</taxon>
        <taxon>Legionella</taxon>
    </lineage>
</organism>
<dbReference type="OrthoDB" id="5625523at2"/>
<gene>
    <name evidence="1" type="ORF">Lsha_0429</name>
</gene>
<evidence type="ECO:0008006" key="3">
    <source>
        <dbReference type="Google" id="ProtNLM"/>
    </source>
</evidence>
<protein>
    <recommendedName>
        <fullName evidence="3">DUF1840 domain-containing protein</fullName>
    </recommendedName>
</protein>
<proteinExistence type="predicted"/>
<accession>A0A0W0Z7J3</accession>
<keyword evidence="2" id="KW-1185">Reference proteome</keyword>
<evidence type="ECO:0000313" key="2">
    <source>
        <dbReference type="Proteomes" id="UP000054600"/>
    </source>
</evidence>
<dbReference type="Proteomes" id="UP000054600">
    <property type="component" value="Unassembled WGS sequence"/>
</dbReference>
<dbReference type="RefSeq" id="WP_018578434.1">
    <property type="nucleotide sequence ID" value="NZ_KB892435.1"/>
</dbReference>
<dbReference type="AlphaFoldDB" id="A0A0W0Z7J3"/>
<evidence type="ECO:0000313" key="1">
    <source>
        <dbReference type="EMBL" id="KTD65060.1"/>
    </source>
</evidence>